<dbReference type="InterPro" id="IPR025877">
    <property type="entry name" value="MobA-like_NTP_Trfase"/>
</dbReference>
<protein>
    <submittedName>
        <fullName evidence="3">Molybdopterin-guanine dinucleotide biosynthesis protein MobA</fullName>
    </submittedName>
</protein>
<dbReference type="RefSeq" id="WP_045160713.1">
    <property type="nucleotide sequence ID" value="NZ_JYHV01000010.1"/>
</dbReference>
<dbReference type="PATRIC" id="fig|316.101.peg.1520"/>
<name>A0A0D9ASQ0_STUST</name>
<dbReference type="InterPro" id="IPR029044">
    <property type="entry name" value="Nucleotide-diphossugar_trans"/>
</dbReference>
<evidence type="ECO:0000259" key="2">
    <source>
        <dbReference type="Pfam" id="PF12804"/>
    </source>
</evidence>
<evidence type="ECO:0000313" key="4">
    <source>
        <dbReference type="Proteomes" id="UP000032487"/>
    </source>
</evidence>
<gene>
    <name evidence="3" type="ORF">UF78_03360</name>
</gene>
<evidence type="ECO:0000313" key="3">
    <source>
        <dbReference type="EMBL" id="KJH83767.1"/>
    </source>
</evidence>
<dbReference type="EMBL" id="JYHV01000010">
    <property type="protein sequence ID" value="KJH83767.1"/>
    <property type="molecule type" value="Genomic_DNA"/>
</dbReference>
<dbReference type="AlphaFoldDB" id="A0A0D9ASQ0"/>
<dbReference type="Proteomes" id="UP000032487">
    <property type="component" value="Unassembled WGS sequence"/>
</dbReference>
<dbReference type="CDD" id="cd04182">
    <property type="entry name" value="GT_2_like_f"/>
    <property type="match status" value="1"/>
</dbReference>
<reference evidence="3 4" key="1">
    <citation type="submission" date="2015-02" db="EMBL/GenBank/DDBJ databases">
        <title>Draft genome sequence of Pseudomonas stutzeri NT0128 isolated from wheat (Triticum turgidum) rhizosphere.</title>
        <authorList>
            <person name="Tovi N."/>
            <person name="Frenk S."/>
            <person name="Hadar Y."/>
            <person name="Minz D."/>
        </authorList>
    </citation>
    <scope>NUCLEOTIDE SEQUENCE [LARGE SCALE GENOMIC DNA]</scope>
    <source>
        <strain evidence="3 4">NT0128</strain>
    </source>
</reference>
<comment type="caution">
    <text evidence="3">The sequence shown here is derived from an EMBL/GenBank/DDBJ whole genome shotgun (WGS) entry which is preliminary data.</text>
</comment>
<dbReference type="Gene3D" id="3.90.550.10">
    <property type="entry name" value="Spore Coat Polysaccharide Biosynthesis Protein SpsA, Chain A"/>
    <property type="match status" value="1"/>
</dbReference>
<sequence length="200" mass="22090">MPDSTEGVCAIVLAAGQGRRYREHRDEDKLLAASRDVSDAPPVLAETLNALAGMTERLLVVTRDDNPGLLAWLECHAGRFDAEILAVRTNGLGHSLAQAVAHRSARRGWLVVLGDMPYVRRDSIARIVTDIQPQRLVVPTYQGRRGHPRGIGADYLHRLLALEGDRGAQELFASAAVEEIELNDPGVLQDIDRPEDRRHR</sequence>
<dbReference type="SUPFAM" id="SSF53448">
    <property type="entry name" value="Nucleotide-diphospho-sugar transferases"/>
    <property type="match status" value="1"/>
</dbReference>
<dbReference type="OrthoDB" id="5298023at2"/>
<dbReference type="PANTHER" id="PTHR43777:SF1">
    <property type="entry name" value="MOLYBDENUM COFACTOR CYTIDYLYLTRANSFERASE"/>
    <property type="match status" value="1"/>
</dbReference>
<keyword evidence="1" id="KW-0460">Magnesium</keyword>
<proteinExistence type="predicted"/>
<dbReference type="GO" id="GO:0016779">
    <property type="term" value="F:nucleotidyltransferase activity"/>
    <property type="evidence" value="ECO:0007669"/>
    <property type="project" value="UniProtKB-ARBA"/>
</dbReference>
<dbReference type="PANTHER" id="PTHR43777">
    <property type="entry name" value="MOLYBDENUM COFACTOR CYTIDYLYLTRANSFERASE"/>
    <property type="match status" value="1"/>
</dbReference>
<accession>A0A0D9ASQ0</accession>
<evidence type="ECO:0000256" key="1">
    <source>
        <dbReference type="ARBA" id="ARBA00022842"/>
    </source>
</evidence>
<feature type="domain" description="MobA-like NTP transferase" evidence="2">
    <location>
        <begin position="10"/>
        <end position="174"/>
    </location>
</feature>
<organism evidence="3 4">
    <name type="scientific">Stutzerimonas stutzeri</name>
    <name type="common">Pseudomonas stutzeri</name>
    <dbReference type="NCBI Taxonomy" id="316"/>
    <lineage>
        <taxon>Bacteria</taxon>
        <taxon>Pseudomonadati</taxon>
        <taxon>Pseudomonadota</taxon>
        <taxon>Gammaproteobacteria</taxon>
        <taxon>Pseudomonadales</taxon>
        <taxon>Pseudomonadaceae</taxon>
        <taxon>Stutzerimonas</taxon>
    </lineage>
</organism>
<dbReference type="Pfam" id="PF12804">
    <property type="entry name" value="NTP_transf_3"/>
    <property type="match status" value="1"/>
</dbReference>